<reference evidence="3 4" key="1">
    <citation type="journal article" date="2017" name="Int. J. Syst. Evol. Microbiol.">
        <title>Achromobacter aloeverae sp. nov., isolated from the root of Aloe vera (L.) Burm.f.</title>
        <authorList>
            <person name="Kuncharoen N."/>
            <person name="Muramatsu Y."/>
            <person name="Shibata C."/>
            <person name="Kamakura Y."/>
            <person name="Nakagawa Y."/>
            <person name="Tanasupawat S."/>
        </authorList>
    </citation>
    <scope>NUCLEOTIDE SEQUENCE [LARGE SCALE GENOMIC DNA]</scope>
    <source>
        <strain evidence="3 4">AVA-1</strain>
    </source>
</reference>
<gene>
    <name evidence="3" type="ORF">C7R54_25585</name>
</gene>
<dbReference type="AlphaFoldDB" id="A0A4Q1HCX0"/>
<keyword evidence="4" id="KW-1185">Reference proteome</keyword>
<evidence type="ECO:0000256" key="1">
    <source>
        <dbReference type="SAM" id="MobiDB-lite"/>
    </source>
</evidence>
<feature type="signal peptide" evidence="2">
    <location>
        <begin position="1"/>
        <end position="23"/>
    </location>
</feature>
<protein>
    <submittedName>
        <fullName evidence="3">Uncharacterized protein</fullName>
    </submittedName>
</protein>
<evidence type="ECO:0000313" key="4">
    <source>
        <dbReference type="Proteomes" id="UP000290849"/>
    </source>
</evidence>
<feature type="chain" id="PRO_5020918451" evidence="2">
    <location>
        <begin position="24"/>
        <end position="381"/>
    </location>
</feature>
<feature type="region of interest" description="Disordered" evidence="1">
    <location>
        <begin position="246"/>
        <end position="269"/>
    </location>
</feature>
<dbReference type="OrthoDB" id="8945327at2"/>
<dbReference type="EMBL" id="PYAL01000009">
    <property type="protein sequence ID" value="RXN83655.1"/>
    <property type="molecule type" value="Genomic_DNA"/>
</dbReference>
<feature type="region of interest" description="Disordered" evidence="1">
    <location>
        <begin position="93"/>
        <end position="131"/>
    </location>
</feature>
<name>A0A4Q1HCX0_9BURK</name>
<accession>A0A4Q1HCX0</accession>
<proteinExistence type="predicted"/>
<organism evidence="3 4">
    <name type="scientific">Achromobacter aloeverae</name>
    <dbReference type="NCBI Taxonomy" id="1750518"/>
    <lineage>
        <taxon>Bacteria</taxon>
        <taxon>Pseudomonadati</taxon>
        <taxon>Pseudomonadota</taxon>
        <taxon>Betaproteobacteria</taxon>
        <taxon>Burkholderiales</taxon>
        <taxon>Alcaligenaceae</taxon>
        <taxon>Achromobacter</taxon>
    </lineage>
</organism>
<keyword evidence="2" id="KW-0732">Signal</keyword>
<evidence type="ECO:0000256" key="2">
    <source>
        <dbReference type="SAM" id="SignalP"/>
    </source>
</evidence>
<dbReference type="RefSeq" id="WP_129153765.1">
    <property type="nucleotide sequence ID" value="NZ_JBHSDO010000015.1"/>
</dbReference>
<feature type="compositionally biased region" description="Low complexity" evidence="1">
    <location>
        <begin position="115"/>
        <end position="131"/>
    </location>
</feature>
<sequence length="381" mass="41369">MYARPLVLVAMAAVSAVPAASRAACEAEARAQYGPGAAELAQQSIDRFNKRVNTNDLGLARETLALYENTGANTRNVPMVACRRAAMQQRVAQLSSAGAKSPGGGTQVPAREQSRAAGAGDSRAATAPGTPATGTAQFCAAYVYDEPPPGGRASFAGGSAFITKIFTFDATPHGFYDDDTKLGQLWKSYIKSERKIYTEAGCIKASEYNDFLRDMGRQKPVKVVEWTPAAAAGIVARQHRDALSGKYGPRSDTLRAANDAASQQGSGGRKRVVLKNLGKQCIKPTDIRMDRDVKGMYWYKMQNTCSQALLVSWCDFNGGKPCVDGTNSAWNIRGGESYEAWADVDPKDGRFHLRWSACEPTANGREVYYDKRKDQCWTWSE</sequence>
<evidence type="ECO:0000313" key="3">
    <source>
        <dbReference type="EMBL" id="RXN83655.1"/>
    </source>
</evidence>
<dbReference type="Proteomes" id="UP000290849">
    <property type="component" value="Unassembled WGS sequence"/>
</dbReference>
<comment type="caution">
    <text evidence="3">The sequence shown here is derived from an EMBL/GenBank/DDBJ whole genome shotgun (WGS) entry which is preliminary data.</text>
</comment>